<reference evidence="2" key="1">
    <citation type="submission" date="2020-05" db="UniProtKB">
        <authorList>
            <consortium name="EnsemblMetazoa"/>
        </authorList>
    </citation>
    <scope>IDENTIFICATION</scope>
    <source>
        <strain evidence="2">FUMOZ</strain>
    </source>
</reference>
<dbReference type="EnsemblMetazoa" id="AFUN009897-RA">
    <property type="protein sequence ID" value="AFUN009897-PA"/>
    <property type="gene ID" value="AFUN009897"/>
</dbReference>
<dbReference type="InterPro" id="IPR036397">
    <property type="entry name" value="RNaseH_sf"/>
</dbReference>
<organism evidence="2">
    <name type="scientific">Anopheles funestus</name>
    <name type="common">African malaria mosquito</name>
    <dbReference type="NCBI Taxonomy" id="62324"/>
    <lineage>
        <taxon>Eukaryota</taxon>
        <taxon>Metazoa</taxon>
        <taxon>Ecdysozoa</taxon>
        <taxon>Arthropoda</taxon>
        <taxon>Hexapoda</taxon>
        <taxon>Insecta</taxon>
        <taxon>Pterygota</taxon>
        <taxon>Neoptera</taxon>
        <taxon>Endopterygota</taxon>
        <taxon>Diptera</taxon>
        <taxon>Nematocera</taxon>
        <taxon>Culicoidea</taxon>
        <taxon>Culicidae</taxon>
        <taxon>Anophelinae</taxon>
        <taxon>Anopheles</taxon>
    </lineage>
</organism>
<dbReference type="VEuPathDB" id="VectorBase:AFUN009897"/>
<evidence type="ECO:0000256" key="1">
    <source>
        <dbReference type="SAM" id="MobiDB-lite"/>
    </source>
</evidence>
<feature type="compositionally biased region" description="Polar residues" evidence="1">
    <location>
        <begin position="76"/>
        <end position="85"/>
    </location>
</feature>
<feature type="region of interest" description="Disordered" evidence="1">
    <location>
        <begin position="67"/>
        <end position="95"/>
    </location>
</feature>
<dbReference type="Gene3D" id="3.30.420.10">
    <property type="entry name" value="Ribonuclease H-like superfamily/Ribonuclease H"/>
    <property type="match status" value="1"/>
</dbReference>
<name>A0A182RUD9_ANOFN</name>
<dbReference type="GO" id="GO:0003676">
    <property type="term" value="F:nucleic acid binding"/>
    <property type="evidence" value="ECO:0007669"/>
    <property type="project" value="InterPro"/>
</dbReference>
<dbReference type="AlphaFoldDB" id="A0A182RUD9"/>
<evidence type="ECO:0000313" key="2">
    <source>
        <dbReference type="EnsemblMetazoa" id="AFUN009897-PA"/>
    </source>
</evidence>
<proteinExistence type="predicted"/>
<accession>A0A182RUD9</accession>
<sequence>MRHFQEIEVALDIFHQHKHYFAQISGRKKSLLSLDPGQFDNRSKKGPRRLVQGNVLQKTFIKSSQVTNHESVHMNPKQNNNRPCGSSTTSQIQKKSKNSKQIVASFFGITGHVATVPLEQRRMINSEWYTTICLPEVFREIRKMNKRRRIILHNDNASSHTSA</sequence>
<protein>
    <submittedName>
        <fullName evidence="2">Uncharacterized protein</fullName>
    </submittedName>
</protein>